<evidence type="ECO:0000313" key="2">
    <source>
        <dbReference type="EMBL" id="CAG7728715.1"/>
    </source>
</evidence>
<keyword evidence="1" id="KW-1133">Transmembrane helix</keyword>
<comment type="caution">
    <text evidence="2">The sequence shown here is derived from an EMBL/GenBank/DDBJ whole genome shotgun (WGS) entry which is preliminary data.</text>
</comment>
<dbReference type="AlphaFoldDB" id="A0A8J2JXI2"/>
<dbReference type="EMBL" id="CAJVCH010167251">
    <property type="protein sequence ID" value="CAG7728715.1"/>
    <property type="molecule type" value="Genomic_DNA"/>
</dbReference>
<dbReference type="Proteomes" id="UP000708208">
    <property type="component" value="Unassembled WGS sequence"/>
</dbReference>
<proteinExistence type="predicted"/>
<keyword evidence="1" id="KW-0472">Membrane</keyword>
<keyword evidence="3" id="KW-1185">Reference proteome</keyword>
<feature type="transmembrane region" description="Helical" evidence="1">
    <location>
        <begin position="58"/>
        <end position="79"/>
    </location>
</feature>
<protein>
    <submittedName>
        <fullName evidence="2">Uncharacterized protein</fullName>
    </submittedName>
</protein>
<evidence type="ECO:0000256" key="1">
    <source>
        <dbReference type="SAM" id="Phobius"/>
    </source>
</evidence>
<reference evidence="2" key="1">
    <citation type="submission" date="2021-06" db="EMBL/GenBank/DDBJ databases">
        <authorList>
            <person name="Hodson N. C."/>
            <person name="Mongue J. A."/>
            <person name="Jaron S. K."/>
        </authorList>
    </citation>
    <scope>NUCLEOTIDE SEQUENCE</scope>
</reference>
<accession>A0A8J2JXI2</accession>
<name>A0A8J2JXI2_9HEXA</name>
<gene>
    <name evidence="2" type="ORF">AFUS01_LOCUS17476</name>
</gene>
<evidence type="ECO:0000313" key="3">
    <source>
        <dbReference type="Proteomes" id="UP000708208"/>
    </source>
</evidence>
<sequence length="94" mass="11219">MLEFILKLGHKYTESVYFSNRKNHGHLETAEILLAYRNCREIQLQIQLTNLGFKEHVFAWKIYCLLLVTWCISVGTLLFDYSTSRVQKNHYCKF</sequence>
<organism evidence="2 3">
    <name type="scientific">Allacma fusca</name>
    <dbReference type="NCBI Taxonomy" id="39272"/>
    <lineage>
        <taxon>Eukaryota</taxon>
        <taxon>Metazoa</taxon>
        <taxon>Ecdysozoa</taxon>
        <taxon>Arthropoda</taxon>
        <taxon>Hexapoda</taxon>
        <taxon>Collembola</taxon>
        <taxon>Symphypleona</taxon>
        <taxon>Sminthuridae</taxon>
        <taxon>Allacma</taxon>
    </lineage>
</organism>
<keyword evidence="1" id="KW-0812">Transmembrane</keyword>